<dbReference type="EMBL" id="PTIX01000017">
    <property type="protein sequence ID" value="PPK64783.1"/>
    <property type="molecule type" value="Genomic_DNA"/>
</dbReference>
<protein>
    <recommendedName>
        <fullName evidence="4">Serine/threonine protein kinase</fullName>
    </recommendedName>
</protein>
<feature type="region of interest" description="Disordered" evidence="1">
    <location>
        <begin position="1"/>
        <end position="59"/>
    </location>
</feature>
<gene>
    <name evidence="2" type="ORF">CLV40_11721</name>
</gene>
<sequence length="192" mass="20581">MGTVLLNAPKDPDPTAQSTPIYVYTDAPTPEPTTPTTSPKPSRVAMPVPEGYQRVAGPGGLVTTIPSGWKITRSGGPGAMQATDPDDPGRYVRYGGSAAPAAGIVESHVAYEKTFGSAKPNFTRLSLGTTTYHGTQAVDWEFEHDSPTGRRRAHSMYWRVGGIEYVLYASSTSARWSDTKPVYDTMVDNATP</sequence>
<evidence type="ECO:0000313" key="2">
    <source>
        <dbReference type="EMBL" id="PPK64783.1"/>
    </source>
</evidence>
<comment type="caution">
    <text evidence="2">The sequence shown here is derived from an EMBL/GenBank/DDBJ whole genome shotgun (WGS) entry which is preliminary data.</text>
</comment>
<name>A0A2S6GHW7_9PSEU</name>
<keyword evidence="3" id="KW-1185">Reference proteome</keyword>
<evidence type="ECO:0000256" key="1">
    <source>
        <dbReference type="SAM" id="MobiDB-lite"/>
    </source>
</evidence>
<evidence type="ECO:0000313" key="3">
    <source>
        <dbReference type="Proteomes" id="UP000239203"/>
    </source>
</evidence>
<evidence type="ECO:0008006" key="4">
    <source>
        <dbReference type="Google" id="ProtNLM"/>
    </source>
</evidence>
<organism evidence="2 3">
    <name type="scientific">Actinokineospora auranticolor</name>
    <dbReference type="NCBI Taxonomy" id="155976"/>
    <lineage>
        <taxon>Bacteria</taxon>
        <taxon>Bacillati</taxon>
        <taxon>Actinomycetota</taxon>
        <taxon>Actinomycetes</taxon>
        <taxon>Pseudonocardiales</taxon>
        <taxon>Pseudonocardiaceae</taxon>
        <taxon>Actinokineospora</taxon>
    </lineage>
</organism>
<accession>A0A2S6GHW7</accession>
<reference evidence="2 3" key="1">
    <citation type="submission" date="2018-02" db="EMBL/GenBank/DDBJ databases">
        <title>Genomic Encyclopedia of Archaeal and Bacterial Type Strains, Phase II (KMG-II): from individual species to whole genera.</title>
        <authorList>
            <person name="Goeker M."/>
        </authorList>
    </citation>
    <scope>NUCLEOTIDE SEQUENCE [LARGE SCALE GENOMIC DNA]</scope>
    <source>
        <strain evidence="2 3">YU 961-1</strain>
    </source>
</reference>
<dbReference type="Proteomes" id="UP000239203">
    <property type="component" value="Unassembled WGS sequence"/>
</dbReference>
<dbReference type="AlphaFoldDB" id="A0A2S6GHW7"/>
<proteinExistence type="predicted"/>